<keyword evidence="1" id="KW-1133">Transmembrane helix</keyword>
<dbReference type="Proteomes" id="UP000228500">
    <property type="component" value="Unassembled WGS sequence"/>
</dbReference>
<gene>
    <name evidence="2" type="ORF">COZ40_02585</name>
</gene>
<feature type="transmembrane region" description="Helical" evidence="1">
    <location>
        <begin position="46"/>
        <end position="63"/>
    </location>
</feature>
<evidence type="ECO:0000313" key="2">
    <source>
        <dbReference type="EMBL" id="PIX68562.1"/>
    </source>
</evidence>
<proteinExistence type="predicted"/>
<dbReference type="AlphaFoldDB" id="A0A2M7LKH9"/>
<dbReference type="EMBL" id="PFJH01000107">
    <property type="protein sequence ID" value="PIX68562.1"/>
    <property type="molecule type" value="Genomic_DNA"/>
</dbReference>
<comment type="caution">
    <text evidence="2">The sequence shown here is derived from an EMBL/GenBank/DDBJ whole genome shotgun (WGS) entry which is preliminary data.</text>
</comment>
<keyword evidence="1" id="KW-0472">Membrane</keyword>
<name>A0A2M7LKH9_9BACT</name>
<protein>
    <submittedName>
        <fullName evidence="2">Uncharacterized protein</fullName>
    </submittedName>
</protein>
<sequence>FVDSAIIVPASLALVEVDVVFLVNVFEKVTNKIPTITNNATTSTPVIFVSFDLICFSCILITINSNSKTITEGGRQMQEI</sequence>
<feature type="non-terminal residue" evidence="2">
    <location>
        <position position="1"/>
    </location>
</feature>
<organism evidence="2 3">
    <name type="scientific">Candidatus Roizmanbacteria bacterium CG_4_10_14_3_um_filter_39_13</name>
    <dbReference type="NCBI Taxonomy" id="1974831"/>
    <lineage>
        <taxon>Bacteria</taxon>
        <taxon>Candidatus Roizmaniibacteriota</taxon>
    </lineage>
</organism>
<feature type="transmembrane region" description="Helical" evidence="1">
    <location>
        <begin position="6"/>
        <end position="26"/>
    </location>
</feature>
<reference evidence="3" key="1">
    <citation type="submission" date="2017-09" db="EMBL/GenBank/DDBJ databases">
        <title>Depth-based differentiation of microbial function through sediment-hosted aquifers and enrichment of novel symbionts in the deep terrestrial subsurface.</title>
        <authorList>
            <person name="Probst A.J."/>
            <person name="Ladd B."/>
            <person name="Jarett J.K."/>
            <person name="Geller-Mcgrath D.E."/>
            <person name="Sieber C.M.K."/>
            <person name="Emerson J.B."/>
            <person name="Anantharaman K."/>
            <person name="Thomas B.C."/>
            <person name="Malmstrom R."/>
            <person name="Stieglmeier M."/>
            <person name="Klingl A."/>
            <person name="Woyke T."/>
            <person name="Ryan C.M."/>
            <person name="Banfield J.F."/>
        </authorList>
    </citation>
    <scope>NUCLEOTIDE SEQUENCE [LARGE SCALE GENOMIC DNA]</scope>
</reference>
<evidence type="ECO:0000256" key="1">
    <source>
        <dbReference type="SAM" id="Phobius"/>
    </source>
</evidence>
<keyword evidence="1" id="KW-0812">Transmembrane</keyword>
<evidence type="ECO:0000313" key="3">
    <source>
        <dbReference type="Proteomes" id="UP000228500"/>
    </source>
</evidence>
<accession>A0A2M7LKH9</accession>